<gene>
    <name evidence="1" type="ORF">FMOSSE_LOCUS677</name>
</gene>
<evidence type="ECO:0000313" key="2">
    <source>
        <dbReference type="Proteomes" id="UP000789375"/>
    </source>
</evidence>
<proteinExistence type="predicted"/>
<name>A0A9N8V7D6_FUNMO</name>
<evidence type="ECO:0000313" key="1">
    <source>
        <dbReference type="EMBL" id="CAG8439367.1"/>
    </source>
</evidence>
<dbReference type="EMBL" id="CAJVPP010000069">
    <property type="protein sequence ID" value="CAG8439367.1"/>
    <property type="molecule type" value="Genomic_DNA"/>
</dbReference>
<dbReference type="InterPro" id="IPR027796">
    <property type="entry name" value="OTT_1508_deam-like"/>
</dbReference>
<comment type="caution">
    <text evidence="1">The sequence shown here is derived from an EMBL/GenBank/DDBJ whole genome shotgun (WGS) entry which is preliminary data.</text>
</comment>
<sequence>MAKRISAMSQFTEFYSKVCVAGSVKFVIDEASKREISLSESDQFSRNLVTILARNSEVVAINLKIYPKNVPMTFVQAAERKNVSALFFNVLEYCSVKLKTKRLNKVYGGTGRQLDRETINHIYLHAELNILTNTDVLSKEHNEFIAVSKKCCYLCESYIEFLRSKGYKITVSEAHKKLYPGWKLPDTYNKEFVENNLCDLDQIIESAIEQHTKLIAKSDIDGESADSDNQKRNYVDD</sequence>
<dbReference type="AlphaFoldDB" id="A0A9N8V7D6"/>
<reference evidence="1" key="1">
    <citation type="submission" date="2021-06" db="EMBL/GenBank/DDBJ databases">
        <authorList>
            <person name="Kallberg Y."/>
            <person name="Tangrot J."/>
            <person name="Rosling A."/>
        </authorList>
    </citation>
    <scope>NUCLEOTIDE SEQUENCE</scope>
    <source>
        <strain evidence="1">87-6 pot B 2015</strain>
    </source>
</reference>
<organism evidence="1 2">
    <name type="scientific">Funneliformis mosseae</name>
    <name type="common">Endomycorrhizal fungus</name>
    <name type="synonym">Glomus mosseae</name>
    <dbReference type="NCBI Taxonomy" id="27381"/>
    <lineage>
        <taxon>Eukaryota</taxon>
        <taxon>Fungi</taxon>
        <taxon>Fungi incertae sedis</taxon>
        <taxon>Mucoromycota</taxon>
        <taxon>Glomeromycotina</taxon>
        <taxon>Glomeromycetes</taxon>
        <taxon>Glomerales</taxon>
        <taxon>Glomeraceae</taxon>
        <taxon>Funneliformis</taxon>
    </lineage>
</organism>
<accession>A0A9N8V7D6</accession>
<dbReference type="Pfam" id="PF14441">
    <property type="entry name" value="OTT_1508_deam"/>
    <property type="match status" value="1"/>
</dbReference>
<dbReference type="Proteomes" id="UP000789375">
    <property type="component" value="Unassembled WGS sequence"/>
</dbReference>
<keyword evidence="2" id="KW-1185">Reference proteome</keyword>
<protein>
    <submittedName>
        <fullName evidence="1">12075_t:CDS:1</fullName>
    </submittedName>
</protein>